<proteinExistence type="predicted"/>
<dbReference type="Pfam" id="PF04341">
    <property type="entry name" value="DUF485"/>
    <property type="match status" value="1"/>
</dbReference>
<feature type="transmembrane region" description="Helical" evidence="1">
    <location>
        <begin position="33"/>
        <end position="55"/>
    </location>
</feature>
<dbReference type="EMBL" id="CAFBNF010000167">
    <property type="protein sequence ID" value="CAB4950958.1"/>
    <property type="molecule type" value="Genomic_DNA"/>
</dbReference>
<accession>A0A6J7K531</accession>
<keyword evidence="1" id="KW-0472">Membrane</keyword>
<reference evidence="2" key="1">
    <citation type="submission" date="2020-05" db="EMBL/GenBank/DDBJ databases">
        <authorList>
            <person name="Chiriac C."/>
            <person name="Salcher M."/>
            <person name="Ghai R."/>
            <person name="Kavagutti S V."/>
        </authorList>
    </citation>
    <scope>NUCLEOTIDE SEQUENCE</scope>
</reference>
<keyword evidence="1" id="KW-1133">Transmembrane helix</keyword>
<sequence length="117" mass="13533">MTATHRAQPSPEAYISAQETPEFAELRSRFRRYSFPMVVVFLVWYFAFVLCAAFATEWMATPVWGAINIAIIFGLLQFVSTGIITWLYLRHAKKELDPRADSMRAELERADRDAVQR</sequence>
<evidence type="ECO:0000313" key="2">
    <source>
        <dbReference type="EMBL" id="CAB4950958.1"/>
    </source>
</evidence>
<gene>
    <name evidence="2" type="ORF">UFOPK3773_01403</name>
</gene>
<feature type="transmembrane region" description="Helical" evidence="1">
    <location>
        <begin position="67"/>
        <end position="89"/>
    </location>
</feature>
<dbReference type="PANTHER" id="PTHR38441:SF1">
    <property type="entry name" value="MEMBRANE PROTEIN"/>
    <property type="match status" value="1"/>
</dbReference>
<dbReference type="AlphaFoldDB" id="A0A6J7K531"/>
<dbReference type="InterPro" id="IPR007436">
    <property type="entry name" value="DUF485"/>
</dbReference>
<protein>
    <submittedName>
        <fullName evidence="2">Unannotated protein</fullName>
    </submittedName>
</protein>
<name>A0A6J7K531_9ZZZZ</name>
<organism evidence="2">
    <name type="scientific">freshwater metagenome</name>
    <dbReference type="NCBI Taxonomy" id="449393"/>
    <lineage>
        <taxon>unclassified sequences</taxon>
        <taxon>metagenomes</taxon>
        <taxon>ecological metagenomes</taxon>
    </lineage>
</organism>
<dbReference type="PANTHER" id="PTHR38441">
    <property type="entry name" value="INTEGRAL MEMBRANE PROTEIN-RELATED"/>
    <property type="match status" value="1"/>
</dbReference>
<keyword evidence="1" id="KW-0812">Transmembrane</keyword>
<evidence type="ECO:0000256" key="1">
    <source>
        <dbReference type="SAM" id="Phobius"/>
    </source>
</evidence>